<proteinExistence type="predicted"/>
<dbReference type="InterPro" id="IPR044816">
    <property type="entry name" value="BURP"/>
</dbReference>
<comment type="caution">
    <text evidence="4">The sequence shown here is derived from an EMBL/GenBank/DDBJ whole genome shotgun (WGS) entry which is preliminary data.</text>
</comment>
<reference evidence="4 5" key="1">
    <citation type="journal article" date="2023" name="G3 (Bethesda)">
        <title>A chromosome-length genome assembly and annotation of blackberry (Rubus argutus, cv. 'Hillquist').</title>
        <authorList>
            <person name="Bruna T."/>
            <person name="Aryal R."/>
            <person name="Dudchenko O."/>
            <person name="Sargent D.J."/>
            <person name="Mead D."/>
            <person name="Buti M."/>
            <person name="Cavallini A."/>
            <person name="Hytonen T."/>
            <person name="Andres J."/>
            <person name="Pham M."/>
            <person name="Weisz D."/>
            <person name="Mascagni F."/>
            <person name="Usai G."/>
            <person name="Natali L."/>
            <person name="Bassil N."/>
            <person name="Fernandez G.E."/>
            <person name="Lomsadze A."/>
            <person name="Armour M."/>
            <person name="Olukolu B."/>
            <person name="Poorten T."/>
            <person name="Britton C."/>
            <person name="Davik J."/>
            <person name="Ashrafi H."/>
            <person name="Aiden E.L."/>
            <person name="Borodovsky M."/>
            <person name="Worthington M."/>
        </authorList>
    </citation>
    <scope>NUCLEOTIDE SEQUENCE [LARGE SCALE GENOMIC DNA]</scope>
    <source>
        <strain evidence="4">PI 553951</strain>
    </source>
</reference>
<feature type="chain" id="PRO_5044002305" description="BURP domain-containing protein" evidence="2">
    <location>
        <begin position="21"/>
        <end position="559"/>
    </location>
</feature>
<evidence type="ECO:0000259" key="3">
    <source>
        <dbReference type="PROSITE" id="PS51277"/>
    </source>
</evidence>
<gene>
    <name evidence="4" type="ORF">M0R45_008117</name>
</gene>
<feature type="signal peptide" evidence="2">
    <location>
        <begin position="1"/>
        <end position="20"/>
    </location>
</feature>
<feature type="compositionally biased region" description="Basic residues" evidence="1">
    <location>
        <begin position="312"/>
        <end position="321"/>
    </location>
</feature>
<evidence type="ECO:0000256" key="2">
    <source>
        <dbReference type="SAM" id="SignalP"/>
    </source>
</evidence>
<feature type="region of interest" description="Disordered" evidence="1">
    <location>
        <begin position="287"/>
        <end position="327"/>
    </location>
</feature>
<dbReference type="AlphaFoldDB" id="A0AAW1Y400"/>
<dbReference type="InterPro" id="IPR004873">
    <property type="entry name" value="BURP_dom"/>
</dbReference>
<dbReference type="PANTHER" id="PTHR31236">
    <property type="entry name" value="BURP DOMAIN PROTEIN USPL1-LIKE"/>
    <property type="match status" value="1"/>
</dbReference>
<evidence type="ECO:0000313" key="5">
    <source>
        <dbReference type="Proteomes" id="UP001457282"/>
    </source>
</evidence>
<sequence>MGVRFIIFYLLFAVIRDANGARNVLKQDGKDEDAPYITSYGTKEGIKEVEASYITQYGTKEGKNKVAEAEEVEEAPYITGYISAQGNTKEVEAPYITGYISTQGTDGRKEVEKPYITGYISTQGSEGPGTKEVDEAPYITGYISAQGTKSTKEVDEAPYITGYTSAQGTKSTKDVEAPYITQYGDKGASYITQYGDKGDSYITQYGTKEGQNRVEEPYLTSYETTGESKELEVPPYITGYISAKGTKEVEAPYITGYISAQGTKGTKEVEAPYITGYISAQGAKNCKHHKHIHPPSQNGAKDVVSGEESSMRHQHHDHMHAHSSSPMDHTEALKQGFFTFEDFYKGNALPLYFPRQDHSRFLPKETADSIPFSTSQLPHLLQLFSTPRDSRDAKHMAWTLDQCELKPIRGETKFCATSLESMIDFVQKIIGSRVSFNILSTTHPETSTAITQKYTILDEPKQVLASKMVFCHPVPYPYSVFFCHHFENDTKFFKVSLGGENGDKVEAVAVCHMDTSDWDPNHGLFRLLGIKAGASSPVCHFFPANHLVWIPSSPTTATF</sequence>
<dbReference type="PROSITE" id="PS51277">
    <property type="entry name" value="BURP"/>
    <property type="match status" value="1"/>
</dbReference>
<accession>A0AAW1Y400</accession>
<feature type="domain" description="BURP" evidence="3">
    <location>
        <begin position="337"/>
        <end position="552"/>
    </location>
</feature>
<name>A0AAW1Y400_RUBAR</name>
<dbReference type="Proteomes" id="UP001457282">
    <property type="component" value="Unassembled WGS sequence"/>
</dbReference>
<dbReference type="Pfam" id="PF03181">
    <property type="entry name" value="BURP"/>
    <property type="match status" value="1"/>
</dbReference>
<dbReference type="EMBL" id="JBEDUW010000002">
    <property type="protein sequence ID" value="KAK9942452.1"/>
    <property type="molecule type" value="Genomic_DNA"/>
</dbReference>
<dbReference type="SMART" id="SM01045">
    <property type="entry name" value="BURP"/>
    <property type="match status" value="1"/>
</dbReference>
<organism evidence="4 5">
    <name type="scientific">Rubus argutus</name>
    <name type="common">Southern blackberry</name>
    <dbReference type="NCBI Taxonomy" id="59490"/>
    <lineage>
        <taxon>Eukaryota</taxon>
        <taxon>Viridiplantae</taxon>
        <taxon>Streptophyta</taxon>
        <taxon>Embryophyta</taxon>
        <taxon>Tracheophyta</taxon>
        <taxon>Spermatophyta</taxon>
        <taxon>Magnoliopsida</taxon>
        <taxon>eudicotyledons</taxon>
        <taxon>Gunneridae</taxon>
        <taxon>Pentapetalae</taxon>
        <taxon>rosids</taxon>
        <taxon>fabids</taxon>
        <taxon>Rosales</taxon>
        <taxon>Rosaceae</taxon>
        <taxon>Rosoideae</taxon>
        <taxon>Rosoideae incertae sedis</taxon>
        <taxon>Rubus</taxon>
    </lineage>
</organism>
<keyword evidence="2" id="KW-0732">Signal</keyword>
<keyword evidence="5" id="KW-1185">Reference proteome</keyword>
<evidence type="ECO:0000313" key="4">
    <source>
        <dbReference type="EMBL" id="KAK9942452.1"/>
    </source>
</evidence>
<dbReference type="PANTHER" id="PTHR31236:SF59">
    <property type="entry name" value="BURP DOMAIN PROTEIN"/>
    <property type="match status" value="1"/>
</dbReference>
<protein>
    <recommendedName>
        <fullName evidence="3">BURP domain-containing protein</fullName>
    </recommendedName>
</protein>
<evidence type="ECO:0000256" key="1">
    <source>
        <dbReference type="SAM" id="MobiDB-lite"/>
    </source>
</evidence>